<dbReference type="InterPro" id="IPR014571">
    <property type="entry name" value="UCP032620"/>
</dbReference>
<accession>A0AAC9PWN8</accession>
<name>A0AAC9PWN8_9FLAO</name>
<dbReference type="PIRSF" id="PIRSF032620">
    <property type="entry name" value="UCP032620"/>
    <property type="match status" value="1"/>
</dbReference>
<proteinExistence type="predicted"/>
<dbReference type="KEGG" id="lvn:BWR22_06210"/>
<dbReference type="Proteomes" id="UP000187506">
    <property type="component" value="Chromosome"/>
</dbReference>
<dbReference type="RefSeq" id="WP_076732678.1">
    <property type="nucleotide sequence ID" value="NZ_CP019352.1"/>
</dbReference>
<gene>
    <name evidence="2" type="ORF">BWR22_06210</name>
</gene>
<dbReference type="AlphaFoldDB" id="A0AAC9PWN8"/>
<reference evidence="2 3" key="1">
    <citation type="submission" date="2017-01" db="EMBL/GenBank/DDBJ databases">
        <title>Complete genome of Lacinutrix venerupis DOK2-8 isolated from seawater in Dokdo.</title>
        <authorList>
            <person name="Chi W.-J."/>
            <person name="Kim J.H."/>
        </authorList>
    </citation>
    <scope>NUCLEOTIDE SEQUENCE [LARGE SCALE GENOMIC DNA]</scope>
    <source>
        <strain evidence="2 3">DOK2-8</strain>
    </source>
</reference>
<evidence type="ECO:0000313" key="2">
    <source>
        <dbReference type="EMBL" id="APX99917.1"/>
    </source>
</evidence>
<organism evidence="2 3">
    <name type="scientific">Lacinutrix venerupis</name>
    <dbReference type="NCBI Taxonomy" id="1486034"/>
    <lineage>
        <taxon>Bacteria</taxon>
        <taxon>Pseudomonadati</taxon>
        <taxon>Bacteroidota</taxon>
        <taxon>Flavobacteriia</taxon>
        <taxon>Flavobacteriales</taxon>
        <taxon>Flavobacteriaceae</taxon>
        <taxon>Lacinutrix</taxon>
    </lineage>
</organism>
<evidence type="ECO:0000313" key="3">
    <source>
        <dbReference type="Proteomes" id="UP000187506"/>
    </source>
</evidence>
<evidence type="ECO:0000259" key="1">
    <source>
        <dbReference type="Pfam" id="PF10137"/>
    </source>
</evidence>
<dbReference type="InterPro" id="IPR019302">
    <property type="entry name" value="CAP12/PCTIR_TIR_dom"/>
</dbReference>
<protein>
    <recommendedName>
        <fullName evidence="1">CD-NTase-associated protein 12/Pycsar effector protein TIR domain-containing protein</fullName>
    </recommendedName>
</protein>
<dbReference type="EMBL" id="CP019352">
    <property type="protein sequence ID" value="APX99917.1"/>
    <property type="molecule type" value="Genomic_DNA"/>
</dbReference>
<sequence>MSKKENIEASKLVVGKEYFEDYLQKRIVIGEEIYNRNIQTTRQLEQARQDYYDWNDFNSELLKQSFDNINSEYKEKYDRVNNIGIYISPSSPAEELREFKDDVLNKINNLKQLIAKLPLIKVADGLDNAVTEKEFSDNEKVFIVHGHNNEVKLDVARTLEKLGLSPIILHEQPNSGKTIIEKFEDYADVGFAIVLLTDDDLGKAKKEEQLNTRARQNVILELGYFIGKLGRERVCPLYANGVELPSDLSGVLYVELDKPGNWKIKLAKELKACGYKIDVNKII</sequence>
<dbReference type="GO" id="GO:0050135">
    <property type="term" value="F:NADP+ nucleosidase activity"/>
    <property type="evidence" value="ECO:0007669"/>
    <property type="project" value="InterPro"/>
</dbReference>
<feature type="domain" description="CD-NTase-associated protein 12/Pycsar effector protein TIR" evidence="1">
    <location>
        <begin position="140"/>
        <end position="257"/>
    </location>
</feature>
<dbReference type="Pfam" id="PF10137">
    <property type="entry name" value="CAP12-PCTIR_TIR"/>
    <property type="match status" value="1"/>
</dbReference>
<keyword evidence="3" id="KW-1185">Reference proteome</keyword>